<dbReference type="Proteomes" id="UP000186221">
    <property type="component" value="Unassembled WGS sequence"/>
</dbReference>
<name>A0A1N7J1N5_9RHOB</name>
<keyword evidence="7" id="KW-0812">Transmembrane</keyword>
<dbReference type="InterPro" id="IPR036890">
    <property type="entry name" value="HATPase_C_sf"/>
</dbReference>
<dbReference type="PANTHER" id="PTHR43711">
    <property type="entry name" value="TWO-COMPONENT HISTIDINE KINASE"/>
    <property type="match status" value="1"/>
</dbReference>
<dbReference type="InterPro" id="IPR050736">
    <property type="entry name" value="Sensor_HK_Regulatory"/>
</dbReference>
<dbReference type="CDD" id="cd18774">
    <property type="entry name" value="PDC2_HK_sensor"/>
    <property type="match status" value="1"/>
</dbReference>
<dbReference type="InterPro" id="IPR003594">
    <property type="entry name" value="HATPase_dom"/>
</dbReference>
<keyword evidence="10" id="KW-1185">Reference proteome</keyword>
<accession>A0A1N7J1N5</accession>
<evidence type="ECO:0000313" key="10">
    <source>
        <dbReference type="Proteomes" id="UP000186221"/>
    </source>
</evidence>
<dbReference type="Gene3D" id="3.30.450.20">
    <property type="entry name" value="PAS domain"/>
    <property type="match status" value="2"/>
</dbReference>
<dbReference type="RefSeq" id="WP_076483210.1">
    <property type="nucleotide sequence ID" value="NZ_FTOG01000001.1"/>
</dbReference>
<keyword evidence="3" id="KW-0597">Phosphoprotein</keyword>
<dbReference type="EMBL" id="FTOG01000001">
    <property type="protein sequence ID" value="SIS43209.1"/>
    <property type="molecule type" value="Genomic_DNA"/>
</dbReference>
<sequence length="690" mass="75334">MRLFGKARAPAPVPLKTWLWRAYVRAALVPLLLIELGFLSIYWATNQVVYERSAAAITQISSDGLRDAATREANIIAHRLDAISALTKVYAEETGRALATPATVSAAEKGRHAMTAEGAFVTTADNGGSAVFYSGFVPVGPAEKEKVWRTVPLDPLMRSIQQADPLIAQIYLNTWDSYNRIYPWFDVRGVYAPKMDIPSYNFYYEADAAHNPERKPVWTDAYVDPAGGGWMVSSIAPVYGPDKLEAVVGIDVTISTIVERVLNIALPGDGYAVLVGRDGTILALPPEGESDLGLTELVGHKYEEAILADTFKPAEFNIFTKHMLSGLAKEMRAEAEGLRRITLDEPMFAAWSTVAGPNWQLLVLTHEDRILTESTSLRSQLSFVSQTMVGILVIFYAIFFAVLWRRSKKMSDRVAEPLNAFEGRMAVIAQGGTLDDPGQSEITELQRVAEHLVKMGDKLDAVNRAKSDFLSAMSHELRTPLTAIIGYADLLEGSAGQRLDGARLAQVKAISKAGWTLVRLVEMVLDLSRLERQDIQLKAEPIDVLPLVETALQVMAPEAARMGLTMRIEAPDTLPQVRCDSEVLVRILDQLISNAVKYNIEGGAVVVSFDQESSNDLAIRVTDSGIGIAPEDHETVFEAFQRLGHENSTIDGAGVGLALARRFAEMSGCGLSFESAPGAGTTFTLRVPRA</sequence>
<dbReference type="CDD" id="cd12913">
    <property type="entry name" value="PDC1_MCP_like"/>
    <property type="match status" value="1"/>
</dbReference>
<dbReference type="InterPro" id="IPR003661">
    <property type="entry name" value="HisK_dim/P_dom"/>
</dbReference>
<dbReference type="InterPro" id="IPR036097">
    <property type="entry name" value="HisK_dim/P_sf"/>
</dbReference>
<dbReference type="OrthoDB" id="7179697at2"/>
<dbReference type="Pfam" id="PF00512">
    <property type="entry name" value="HisKA"/>
    <property type="match status" value="1"/>
</dbReference>
<dbReference type="SMART" id="SM00388">
    <property type="entry name" value="HisKA"/>
    <property type="match status" value="1"/>
</dbReference>
<dbReference type="AlphaFoldDB" id="A0A1N7J1N5"/>
<dbReference type="SUPFAM" id="SSF47384">
    <property type="entry name" value="Homodimeric domain of signal transducing histidine kinase"/>
    <property type="match status" value="1"/>
</dbReference>
<dbReference type="SUPFAM" id="SSF55874">
    <property type="entry name" value="ATPase domain of HSP90 chaperone/DNA topoisomerase II/histidine kinase"/>
    <property type="match status" value="1"/>
</dbReference>
<evidence type="ECO:0000256" key="5">
    <source>
        <dbReference type="ARBA" id="ARBA00022777"/>
    </source>
</evidence>
<evidence type="ECO:0000256" key="7">
    <source>
        <dbReference type="SAM" id="Phobius"/>
    </source>
</evidence>
<feature type="transmembrane region" description="Helical" evidence="7">
    <location>
        <begin position="383"/>
        <end position="404"/>
    </location>
</feature>
<dbReference type="InterPro" id="IPR004358">
    <property type="entry name" value="Sig_transdc_His_kin-like_C"/>
</dbReference>
<organism evidence="9 10">
    <name type="scientific">Rhodobacter aestuarii</name>
    <dbReference type="NCBI Taxonomy" id="453582"/>
    <lineage>
        <taxon>Bacteria</taxon>
        <taxon>Pseudomonadati</taxon>
        <taxon>Pseudomonadota</taxon>
        <taxon>Alphaproteobacteria</taxon>
        <taxon>Rhodobacterales</taxon>
        <taxon>Rhodobacter group</taxon>
        <taxon>Rhodobacter</taxon>
    </lineage>
</organism>
<keyword evidence="5 9" id="KW-0418">Kinase</keyword>
<dbReference type="EC" id="2.7.13.3" evidence="2"/>
<feature type="domain" description="Histidine kinase" evidence="8">
    <location>
        <begin position="472"/>
        <end position="690"/>
    </location>
</feature>
<evidence type="ECO:0000256" key="4">
    <source>
        <dbReference type="ARBA" id="ARBA00022679"/>
    </source>
</evidence>
<dbReference type="PANTHER" id="PTHR43711:SF1">
    <property type="entry name" value="HISTIDINE KINASE 1"/>
    <property type="match status" value="1"/>
</dbReference>
<evidence type="ECO:0000256" key="2">
    <source>
        <dbReference type="ARBA" id="ARBA00012438"/>
    </source>
</evidence>
<dbReference type="PROSITE" id="PS50109">
    <property type="entry name" value="HIS_KIN"/>
    <property type="match status" value="1"/>
</dbReference>
<dbReference type="STRING" id="453582.SAMN05421580_101242"/>
<comment type="catalytic activity">
    <reaction evidence="1">
        <text>ATP + protein L-histidine = ADP + protein N-phospho-L-histidine.</text>
        <dbReference type="EC" id="2.7.13.3"/>
    </reaction>
</comment>
<evidence type="ECO:0000313" key="9">
    <source>
        <dbReference type="EMBL" id="SIS43209.1"/>
    </source>
</evidence>
<keyword evidence="7" id="KW-0472">Membrane</keyword>
<dbReference type="Gene3D" id="3.30.565.10">
    <property type="entry name" value="Histidine kinase-like ATPase, C-terminal domain"/>
    <property type="match status" value="1"/>
</dbReference>
<dbReference type="PRINTS" id="PR00344">
    <property type="entry name" value="BCTRLSENSOR"/>
</dbReference>
<dbReference type="CDD" id="cd00082">
    <property type="entry name" value="HisKA"/>
    <property type="match status" value="1"/>
</dbReference>
<keyword evidence="7" id="KW-1133">Transmembrane helix</keyword>
<evidence type="ECO:0000256" key="1">
    <source>
        <dbReference type="ARBA" id="ARBA00000085"/>
    </source>
</evidence>
<dbReference type="GO" id="GO:0000155">
    <property type="term" value="F:phosphorelay sensor kinase activity"/>
    <property type="evidence" value="ECO:0007669"/>
    <property type="project" value="InterPro"/>
</dbReference>
<keyword evidence="4" id="KW-0808">Transferase</keyword>
<evidence type="ECO:0000259" key="8">
    <source>
        <dbReference type="PROSITE" id="PS50109"/>
    </source>
</evidence>
<evidence type="ECO:0000256" key="3">
    <source>
        <dbReference type="ARBA" id="ARBA00022553"/>
    </source>
</evidence>
<dbReference type="Pfam" id="PF02518">
    <property type="entry name" value="HATPase_c"/>
    <property type="match status" value="1"/>
</dbReference>
<dbReference type="Gene3D" id="1.10.287.130">
    <property type="match status" value="1"/>
</dbReference>
<keyword evidence="6" id="KW-0902">Two-component regulatory system</keyword>
<reference evidence="10" key="1">
    <citation type="submission" date="2017-01" db="EMBL/GenBank/DDBJ databases">
        <authorList>
            <person name="Varghese N."/>
            <person name="Submissions S."/>
        </authorList>
    </citation>
    <scope>NUCLEOTIDE SEQUENCE [LARGE SCALE GENOMIC DNA]</scope>
    <source>
        <strain evidence="10">DSM 19945</strain>
    </source>
</reference>
<evidence type="ECO:0000256" key="6">
    <source>
        <dbReference type="ARBA" id="ARBA00023012"/>
    </source>
</evidence>
<protein>
    <recommendedName>
        <fullName evidence="2">histidine kinase</fullName>
        <ecNumber evidence="2">2.7.13.3</ecNumber>
    </recommendedName>
</protein>
<proteinExistence type="predicted"/>
<gene>
    <name evidence="9" type="ORF">SAMN05421580_101242</name>
</gene>
<dbReference type="InterPro" id="IPR005467">
    <property type="entry name" value="His_kinase_dom"/>
</dbReference>
<dbReference type="SMART" id="SM00387">
    <property type="entry name" value="HATPase_c"/>
    <property type="match status" value="1"/>
</dbReference>